<proteinExistence type="predicted"/>
<accession>A0A5D4R8X5</accession>
<name>A0A5D4R8X5_9BACI</name>
<dbReference type="Proteomes" id="UP000322139">
    <property type="component" value="Unassembled WGS sequence"/>
</dbReference>
<sequence length="81" mass="9490">MKNILDIKGRLNPYWFNKVIFKVYIADAVDEKTVELEGQKLVVVNESEKLKPGEKLKVEFLNRWFVYSRIPLADQPAKQPL</sequence>
<evidence type="ECO:0000313" key="2">
    <source>
        <dbReference type="Proteomes" id="UP000322139"/>
    </source>
</evidence>
<organism evidence="1 2">
    <name type="scientific">Bacillus infantis</name>
    <dbReference type="NCBI Taxonomy" id="324767"/>
    <lineage>
        <taxon>Bacteria</taxon>
        <taxon>Bacillati</taxon>
        <taxon>Bacillota</taxon>
        <taxon>Bacilli</taxon>
        <taxon>Bacillales</taxon>
        <taxon>Bacillaceae</taxon>
        <taxon>Bacillus</taxon>
    </lineage>
</organism>
<protein>
    <submittedName>
        <fullName evidence="1">Uncharacterized protein</fullName>
    </submittedName>
</protein>
<dbReference type="AlphaFoldDB" id="A0A5D4R8X5"/>
<dbReference type="EMBL" id="VTER01000006">
    <property type="protein sequence ID" value="TYS47787.1"/>
    <property type="molecule type" value="Genomic_DNA"/>
</dbReference>
<comment type="caution">
    <text evidence="1">The sequence shown here is derived from an EMBL/GenBank/DDBJ whole genome shotgun (WGS) entry which is preliminary data.</text>
</comment>
<dbReference type="RefSeq" id="WP_148975115.1">
    <property type="nucleotide sequence ID" value="NZ_JBNIKT010000010.1"/>
</dbReference>
<gene>
    <name evidence="1" type="ORF">FZD51_12700</name>
</gene>
<reference evidence="1 2" key="1">
    <citation type="submission" date="2019-08" db="EMBL/GenBank/DDBJ databases">
        <title>Bacillus genomes from the desert of Cuatro Cienegas, Coahuila.</title>
        <authorList>
            <person name="Olmedo-Alvarez G."/>
        </authorList>
    </citation>
    <scope>NUCLEOTIDE SEQUENCE [LARGE SCALE GENOMIC DNA]</scope>
    <source>
        <strain evidence="1 2">CH446_14T</strain>
    </source>
</reference>
<evidence type="ECO:0000313" key="1">
    <source>
        <dbReference type="EMBL" id="TYS47787.1"/>
    </source>
</evidence>